<comment type="caution">
    <text evidence="2">The sequence shown here is derived from an EMBL/GenBank/DDBJ whole genome shotgun (WGS) entry which is preliminary data.</text>
</comment>
<protein>
    <submittedName>
        <fullName evidence="2">Membrane protein</fullName>
    </submittedName>
</protein>
<keyword evidence="1" id="KW-0472">Membrane</keyword>
<organism evidence="2 3">
    <name type="scientific">Agrococcus baldri</name>
    <dbReference type="NCBI Taxonomy" id="153730"/>
    <lineage>
        <taxon>Bacteria</taxon>
        <taxon>Bacillati</taxon>
        <taxon>Actinomycetota</taxon>
        <taxon>Actinomycetes</taxon>
        <taxon>Micrococcales</taxon>
        <taxon>Microbacteriaceae</taxon>
        <taxon>Agrococcus</taxon>
    </lineage>
</organism>
<evidence type="ECO:0000313" key="3">
    <source>
        <dbReference type="Proteomes" id="UP000321749"/>
    </source>
</evidence>
<feature type="transmembrane region" description="Helical" evidence="1">
    <location>
        <begin position="6"/>
        <end position="24"/>
    </location>
</feature>
<dbReference type="Pfam" id="PF08592">
    <property type="entry name" value="Anthrone_oxy"/>
    <property type="match status" value="1"/>
</dbReference>
<name>A0AA87RNW3_9MICO</name>
<keyword evidence="3" id="KW-1185">Reference proteome</keyword>
<evidence type="ECO:0000313" key="2">
    <source>
        <dbReference type="EMBL" id="GEK81372.1"/>
    </source>
</evidence>
<keyword evidence="1" id="KW-0812">Transmembrane</keyword>
<dbReference type="EMBL" id="BJUU01000026">
    <property type="protein sequence ID" value="GEK81372.1"/>
    <property type="molecule type" value="Genomic_DNA"/>
</dbReference>
<dbReference type="InterPro" id="IPR013901">
    <property type="entry name" value="Anthrone_oxy"/>
</dbReference>
<feature type="transmembrane region" description="Helical" evidence="1">
    <location>
        <begin position="82"/>
        <end position="102"/>
    </location>
</feature>
<sequence length="158" mass="16427">MLGTVVLVLAAVAAGVTAGVFFLYSNAIMPGLRRVDDRTFVGAFQAIDRAIVNPLFLVGGFFGTLLLSIAAALLHLGDGDVLWWAVAAAVLQAAVIVITGAVNVPRNDALKAAGPPDGIDASAARAAFDERRWVRWNHVRVLLSVAVVVCLAIALLGA</sequence>
<evidence type="ECO:0000256" key="1">
    <source>
        <dbReference type="SAM" id="Phobius"/>
    </source>
</evidence>
<feature type="transmembrane region" description="Helical" evidence="1">
    <location>
        <begin position="139"/>
        <end position="157"/>
    </location>
</feature>
<feature type="transmembrane region" description="Helical" evidence="1">
    <location>
        <begin position="55"/>
        <end position="76"/>
    </location>
</feature>
<keyword evidence="1" id="KW-1133">Transmembrane helix</keyword>
<reference evidence="2 3" key="1">
    <citation type="submission" date="2019-07" db="EMBL/GenBank/DDBJ databases">
        <title>Whole genome shotgun sequence of Agrococcus baldri NBRC 103055.</title>
        <authorList>
            <person name="Hosoyama A."/>
            <person name="Uohara A."/>
            <person name="Ohji S."/>
            <person name="Ichikawa N."/>
        </authorList>
    </citation>
    <scope>NUCLEOTIDE SEQUENCE [LARGE SCALE GENOMIC DNA]</scope>
    <source>
        <strain evidence="2 3">NBRC 103055</strain>
    </source>
</reference>
<dbReference type="RefSeq" id="WP_146796809.1">
    <property type="nucleotide sequence ID" value="NZ_BJUU01000026.1"/>
</dbReference>
<proteinExistence type="predicted"/>
<gene>
    <name evidence="2" type="ORF">ABA31_27230</name>
</gene>
<accession>A0AA87RNW3</accession>
<dbReference type="Proteomes" id="UP000321749">
    <property type="component" value="Unassembled WGS sequence"/>
</dbReference>
<dbReference type="AlphaFoldDB" id="A0AA87RNW3"/>